<dbReference type="EMBL" id="HG315671">
    <property type="protein sequence ID" value="CDF80350.1"/>
    <property type="molecule type" value="Genomic_DNA"/>
</dbReference>
<feature type="domain" description="DUF5077" evidence="1">
    <location>
        <begin position="47"/>
        <end position="165"/>
    </location>
</feature>
<keyword evidence="3" id="KW-1185">Reference proteome</keyword>
<dbReference type="Pfam" id="PF16871">
    <property type="entry name" value="DUF5077"/>
    <property type="match status" value="1"/>
</dbReference>
<proteinExistence type="predicted"/>
<evidence type="ECO:0000259" key="1">
    <source>
        <dbReference type="Pfam" id="PF16871"/>
    </source>
</evidence>
<dbReference type="Proteomes" id="UP000016160">
    <property type="component" value="Chromosome"/>
</dbReference>
<dbReference type="RefSeq" id="WP_038531440.1">
    <property type="nucleotide sequence ID" value="NZ_HG315671.1"/>
</dbReference>
<accession>T2KNP9</accession>
<evidence type="ECO:0000313" key="2">
    <source>
        <dbReference type="EMBL" id="CDF80350.1"/>
    </source>
</evidence>
<dbReference type="OrthoDB" id="6014523at2"/>
<gene>
    <name evidence="2" type="ORF">BN863_26380</name>
</gene>
<dbReference type="PROSITE" id="PS51257">
    <property type="entry name" value="PROKAR_LIPOPROTEIN"/>
    <property type="match status" value="1"/>
</dbReference>
<dbReference type="STRING" id="1347342.BN863_26380"/>
<dbReference type="InterPro" id="IPR031712">
    <property type="entry name" value="DUF5077"/>
</dbReference>
<dbReference type="PATRIC" id="fig|1347342.6.peg.2654"/>
<protein>
    <recommendedName>
        <fullName evidence="1">DUF5077 domain-containing protein</fullName>
    </recommendedName>
</protein>
<evidence type="ECO:0000313" key="3">
    <source>
        <dbReference type="Proteomes" id="UP000016160"/>
    </source>
</evidence>
<dbReference type="eggNOG" id="COG4932">
    <property type="taxonomic scope" value="Bacteria"/>
</dbReference>
<dbReference type="HOGENOM" id="CLU_032971_0_0_10"/>
<organism evidence="2 3">
    <name type="scientific">Formosa agariphila (strain DSM 15362 / KCTC 12365 / LMG 23005 / KMM 3901 / M-2Alg 35-1)</name>
    <dbReference type="NCBI Taxonomy" id="1347342"/>
    <lineage>
        <taxon>Bacteria</taxon>
        <taxon>Pseudomonadati</taxon>
        <taxon>Bacteroidota</taxon>
        <taxon>Flavobacteriia</taxon>
        <taxon>Flavobacteriales</taxon>
        <taxon>Flavobacteriaceae</taxon>
        <taxon>Formosa</taxon>
    </lineage>
</organism>
<dbReference type="Pfam" id="PF11958">
    <property type="entry name" value="DUF3472"/>
    <property type="match status" value="1"/>
</dbReference>
<dbReference type="InterPro" id="IPR021862">
    <property type="entry name" value="DUF3472"/>
</dbReference>
<dbReference type="AlphaFoldDB" id="T2KNP9"/>
<reference evidence="2 3" key="1">
    <citation type="journal article" date="2013" name="Appl. Environ. Microbiol.">
        <title>The genome of the alga-associated marine flavobacterium Formosa agariphila KMM 3901T reveals a broad potential for degradation of algal polysaccharides.</title>
        <authorList>
            <person name="Mann A.J."/>
            <person name="Hahnke R.L."/>
            <person name="Huang S."/>
            <person name="Werner J."/>
            <person name="Xing P."/>
            <person name="Barbeyron T."/>
            <person name="Huettel B."/>
            <person name="Stueber K."/>
            <person name="Reinhardt R."/>
            <person name="Harder J."/>
            <person name="Gloeckner F.O."/>
            <person name="Amann R.I."/>
            <person name="Teeling H."/>
        </authorList>
    </citation>
    <scope>NUCLEOTIDE SEQUENCE [LARGE SCALE GENOMIC DNA]</scope>
    <source>
        <strain evidence="3">DSM 15362 / KCTC 12365 / LMG 23005 / KMM 3901</strain>
    </source>
</reference>
<name>T2KNP9_FORAG</name>
<sequence>MSYKNKLNKTFFSFLCLGIIACNDGTDSNLKISKTEEIPINYVLSLPPGGNSWVIDNTSMDQQVISDSGITQWNNSNSIIRTYFKTDSIGELKLGLKAKTTNQATLKITLGKTSKEITLNNKKYTTIDIGTFNITQPGYHYIELEGIEKTGNVYADISEVLIGGSITEKNITYVPNDFHFGRRGPSVHLKYEAPQNIDAVYFYNEITVPKDEDIIGSYYMANGFGEGYFGIQVNSETERRVLFSVWSEFDTQDPNLIPEEYQVNLLGKGTNVYSGEFGNEGSGAQSYLVKNWKTDITYKFLLKVTPSQNSSSDYTAYFYDPDINNWQLIASFRRPNTTTYVTNMHSFLENFSPSTGYITRQANYGNQWVYTTEHEWIEITKATFTYDATAQKGARLDYEGGITAKNTFYLKNCGFFNENTEPNAPLHRESQLKQPTIDFTKLETPTL</sequence>